<name>A0A1M4ZPM6_9HYPH</name>
<evidence type="ECO:0000313" key="3">
    <source>
        <dbReference type="Proteomes" id="UP000184485"/>
    </source>
</evidence>
<feature type="region of interest" description="Disordered" evidence="1">
    <location>
        <begin position="1"/>
        <end position="73"/>
    </location>
</feature>
<dbReference type="EMBL" id="FQUP01000001">
    <property type="protein sequence ID" value="SHF19999.1"/>
    <property type="molecule type" value="Genomic_DNA"/>
</dbReference>
<organism evidence="2 3">
    <name type="scientific">Kaistia soli DSM 19436</name>
    <dbReference type="NCBI Taxonomy" id="1122133"/>
    <lineage>
        <taxon>Bacteria</taxon>
        <taxon>Pseudomonadati</taxon>
        <taxon>Pseudomonadota</taxon>
        <taxon>Alphaproteobacteria</taxon>
        <taxon>Hyphomicrobiales</taxon>
        <taxon>Kaistiaceae</taxon>
        <taxon>Kaistia</taxon>
    </lineage>
</organism>
<gene>
    <name evidence="2" type="ORF">SAMN02745157_1882</name>
</gene>
<keyword evidence="3" id="KW-1185">Reference proteome</keyword>
<dbReference type="Proteomes" id="UP000184485">
    <property type="component" value="Unassembled WGS sequence"/>
</dbReference>
<protein>
    <submittedName>
        <fullName evidence="2">Uncharacterized protein</fullName>
    </submittedName>
</protein>
<evidence type="ECO:0000256" key="1">
    <source>
        <dbReference type="SAM" id="MobiDB-lite"/>
    </source>
</evidence>
<dbReference type="AlphaFoldDB" id="A0A1M4ZPM6"/>
<evidence type="ECO:0000313" key="2">
    <source>
        <dbReference type="EMBL" id="SHF19999.1"/>
    </source>
</evidence>
<dbReference type="STRING" id="1122133.SAMN02745157_1882"/>
<accession>A0A1M4ZPM6</accession>
<dbReference type="RefSeq" id="WP_073052376.1">
    <property type="nucleotide sequence ID" value="NZ_FQUP01000001.1"/>
</dbReference>
<feature type="compositionally biased region" description="Basic and acidic residues" evidence="1">
    <location>
        <begin position="1"/>
        <end position="16"/>
    </location>
</feature>
<dbReference type="OrthoDB" id="9966857at2"/>
<proteinExistence type="predicted"/>
<sequence length="73" mass="8260">MIEHDPKPYANTDERQQGGFSNDDENIRQQQAEDVADENQDSQPLPDPGGERHATIDFDDEDFGEGRDEIASR</sequence>
<feature type="compositionally biased region" description="Basic and acidic residues" evidence="1">
    <location>
        <begin position="64"/>
        <end position="73"/>
    </location>
</feature>
<reference evidence="2 3" key="1">
    <citation type="submission" date="2016-11" db="EMBL/GenBank/DDBJ databases">
        <authorList>
            <person name="Jaros S."/>
            <person name="Januszkiewicz K."/>
            <person name="Wedrychowicz H."/>
        </authorList>
    </citation>
    <scope>NUCLEOTIDE SEQUENCE [LARGE SCALE GENOMIC DNA]</scope>
    <source>
        <strain evidence="2 3">DSM 19436</strain>
    </source>
</reference>